<proteinExistence type="predicted"/>
<reference evidence="1" key="1">
    <citation type="submission" date="2019-03" db="EMBL/GenBank/DDBJ databases">
        <title>Single cell metagenomics reveals metabolic interactions within the superorganism composed of flagellate Streblomastix strix and complex community of Bacteroidetes bacteria on its surface.</title>
        <authorList>
            <person name="Treitli S.C."/>
            <person name="Kolisko M."/>
            <person name="Husnik F."/>
            <person name="Keeling P."/>
            <person name="Hampl V."/>
        </authorList>
    </citation>
    <scope>NUCLEOTIDE SEQUENCE</scope>
    <source>
        <strain evidence="1">STM</strain>
    </source>
</reference>
<organism evidence="1">
    <name type="scientific">termite gut metagenome</name>
    <dbReference type="NCBI Taxonomy" id="433724"/>
    <lineage>
        <taxon>unclassified sequences</taxon>
        <taxon>metagenomes</taxon>
        <taxon>organismal metagenomes</taxon>
    </lineage>
</organism>
<dbReference type="AlphaFoldDB" id="A0A5J4S1A4"/>
<dbReference type="EMBL" id="SNRY01000566">
    <property type="protein sequence ID" value="KAA6339073.1"/>
    <property type="molecule type" value="Genomic_DNA"/>
</dbReference>
<dbReference type="Gene3D" id="1.10.30.50">
    <property type="match status" value="1"/>
</dbReference>
<accession>A0A5J4S1A4</accession>
<gene>
    <name evidence="1" type="ORF">EZS27_012967</name>
</gene>
<sequence length="337" mass="39666">MKRIYINKYIVDLAQEYAKNLFLKRQINFEKPLDNLQKLEDGLRKNKLLDVKYANYINKIIVKYPILNAIIPQEFDAITNNEFNCLTEVELKDKFIINKAGKFVLQKSNTKKGTEIYKFIVNAMRYDAVRDEEFLSYVHKLGIKVCVYCNAQLAITTEDNNGKISGKYELDHFYPKSKYPFLCTSFFNLQPCCSHCNKSKLTRSSDFGLYTMNYSEINPFDFSITKKSLVKYMLSHDSNDLEIIFNCQDATLKTNHENLFHISALYETQKDVVEEIIWKSRIYNKNYRESLIDAFSNKFDKINFNRFILGNYDNPKDVHKRPLAKLIQDIARQLKII</sequence>
<name>A0A5J4S1A4_9ZZZZ</name>
<comment type="caution">
    <text evidence="1">The sequence shown here is derived from an EMBL/GenBank/DDBJ whole genome shotgun (WGS) entry which is preliminary data.</text>
</comment>
<evidence type="ECO:0000313" key="1">
    <source>
        <dbReference type="EMBL" id="KAA6339073.1"/>
    </source>
</evidence>
<protein>
    <submittedName>
        <fullName evidence="1">Uncharacterized protein</fullName>
    </submittedName>
</protein>